<gene>
    <name evidence="5" type="ORF">U14_01103</name>
</gene>
<evidence type="ECO:0000256" key="3">
    <source>
        <dbReference type="SAM" id="MobiDB-lite"/>
    </source>
</evidence>
<dbReference type="EMBL" id="DF820455">
    <property type="protein sequence ID" value="GAK49879.1"/>
    <property type="molecule type" value="Genomic_DNA"/>
</dbReference>
<dbReference type="STRING" id="1499966.U14_01103"/>
<dbReference type="GO" id="GO:0046872">
    <property type="term" value="F:metal ion binding"/>
    <property type="evidence" value="ECO:0007669"/>
    <property type="project" value="UniProtKB-KW"/>
</dbReference>
<name>A0A0S6VRN4_9BACT</name>
<keyword evidence="2" id="KW-0479">Metal-binding</keyword>
<sequence>MVIAPRKKWILFLGDSVAGRIHDSAQFTQAFPVVEQTNDRVKWFEAFVLWLDLGYFGAQKTYVAKEVNMPHKKPRTSKGNPSPALTDEQKTENREISRIRVLVEQAMSGLKRCHIVPHRFRNRLEDFVDTAVLLAAGLWNWKLKCQGVTN</sequence>
<protein>
    <submittedName>
        <fullName evidence="5">Transposase</fullName>
    </submittedName>
</protein>
<reference evidence="5" key="1">
    <citation type="journal article" date="2015" name="PeerJ">
        <title>First genomic representation of candidate bacterial phylum KSB3 points to enhanced environmental sensing as a trigger of wastewater bulking.</title>
        <authorList>
            <person name="Sekiguchi Y."/>
            <person name="Ohashi A."/>
            <person name="Parks D.H."/>
            <person name="Yamauchi T."/>
            <person name="Tyson G.W."/>
            <person name="Hugenholtz P."/>
        </authorList>
    </citation>
    <scope>NUCLEOTIDE SEQUENCE [LARGE SCALE GENOMIC DNA]</scope>
</reference>
<dbReference type="HOGENOM" id="CLU_073820_5_1_0"/>
<evidence type="ECO:0000259" key="4">
    <source>
        <dbReference type="Pfam" id="PF13359"/>
    </source>
</evidence>
<evidence type="ECO:0000256" key="1">
    <source>
        <dbReference type="ARBA" id="ARBA00001968"/>
    </source>
</evidence>
<keyword evidence="6" id="KW-1185">Reference proteome</keyword>
<evidence type="ECO:0000313" key="5">
    <source>
        <dbReference type="EMBL" id="GAK49879.1"/>
    </source>
</evidence>
<dbReference type="AlphaFoldDB" id="A0A0S6VRN4"/>
<accession>A0A0S6VRN4</accession>
<organism evidence="5">
    <name type="scientific">Candidatus Moduliflexus flocculans</name>
    <dbReference type="NCBI Taxonomy" id="1499966"/>
    <lineage>
        <taxon>Bacteria</taxon>
        <taxon>Candidatus Moduliflexota</taxon>
        <taxon>Candidatus Moduliflexia</taxon>
        <taxon>Candidatus Moduliflexales</taxon>
        <taxon>Candidatus Moduliflexaceae</taxon>
    </lineage>
</organism>
<dbReference type="Pfam" id="PF13359">
    <property type="entry name" value="DDE_Tnp_4"/>
    <property type="match status" value="1"/>
</dbReference>
<proteinExistence type="predicted"/>
<dbReference type="Proteomes" id="UP000030700">
    <property type="component" value="Unassembled WGS sequence"/>
</dbReference>
<comment type="cofactor">
    <cofactor evidence="1">
        <name>a divalent metal cation</name>
        <dbReference type="ChEBI" id="CHEBI:60240"/>
    </cofactor>
</comment>
<feature type="region of interest" description="Disordered" evidence="3">
    <location>
        <begin position="69"/>
        <end position="93"/>
    </location>
</feature>
<feature type="domain" description="DDE Tnp4" evidence="4">
    <location>
        <begin position="4"/>
        <end position="140"/>
    </location>
</feature>
<dbReference type="InterPro" id="IPR027806">
    <property type="entry name" value="HARBI1_dom"/>
</dbReference>
<evidence type="ECO:0000256" key="2">
    <source>
        <dbReference type="ARBA" id="ARBA00022723"/>
    </source>
</evidence>
<evidence type="ECO:0000313" key="6">
    <source>
        <dbReference type="Proteomes" id="UP000030700"/>
    </source>
</evidence>